<organism evidence="1">
    <name type="scientific">Rhizophora mucronata</name>
    <name type="common">Asiatic mangrove</name>
    <dbReference type="NCBI Taxonomy" id="61149"/>
    <lineage>
        <taxon>Eukaryota</taxon>
        <taxon>Viridiplantae</taxon>
        <taxon>Streptophyta</taxon>
        <taxon>Embryophyta</taxon>
        <taxon>Tracheophyta</taxon>
        <taxon>Spermatophyta</taxon>
        <taxon>Magnoliopsida</taxon>
        <taxon>eudicotyledons</taxon>
        <taxon>Gunneridae</taxon>
        <taxon>Pentapetalae</taxon>
        <taxon>rosids</taxon>
        <taxon>fabids</taxon>
        <taxon>Malpighiales</taxon>
        <taxon>Rhizophoraceae</taxon>
        <taxon>Rhizophora</taxon>
    </lineage>
</organism>
<dbReference type="AlphaFoldDB" id="A0A2P2L7R8"/>
<name>A0A2P2L7R8_RHIMU</name>
<proteinExistence type="predicted"/>
<accession>A0A2P2L7R8</accession>
<sequence length="20" mass="2481">MILIDKNVKFLCAWRQQLNF</sequence>
<dbReference type="EMBL" id="GGEC01033526">
    <property type="protein sequence ID" value="MBX14010.1"/>
    <property type="molecule type" value="Transcribed_RNA"/>
</dbReference>
<evidence type="ECO:0000313" key="1">
    <source>
        <dbReference type="EMBL" id="MBX14010.1"/>
    </source>
</evidence>
<protein>
    <submittedName>
        <fullName evidence="1">Uncharacterized protein</fullName>
    </submittedName>
</protein>
<reference evidence="1" key="1">
    <citation type="submission" date="2018-02" db="EMBL/GenBank/DDBJ databases">
        <title>Rhizophora mucronata_Transcriptome.</title>
        <authorList>
            <person name="Meera S.P."/>
            <person name="Sreeshan A."/>
            <person name="Augustine A."/>
        </authorList>
    </citation>
    <scope>NUCLEOTIDE SEQUENCE</scope>
    <source>
        <tissue evidence="1">Leaf</tissue>
    </source>
</reference>